<keyword evidence="7 10" id="KW-0573">Peptidoglycan synthesis</keyword>
<evidence type="ECO:0000256" key="2">
    <source>
        <dbReference type="ARBA" id="ARBA00022598"/>
    </source>
</evidence>
<evidence type="ECO:0000256" key="10">
    <source>
        <dbReference type="HAMAP-Rule" id="MF_02019"/>
    </source>
</evidence>
<keyword evidence="2 10" id="KW-0436">Ligase</keyword>
<dbReference type="GO" id="GO:0005524">
    <property type="term" value="F:ATP binding"/>
    <property type="evidence" value="ECO:0007669"/>
    <property type="project" value="UniProtKB-UniRule"/>
</dbReference>
<keyword evidence="16" id="KW-1185">Reference proteome</keyword>
<dbReference type="GO" id="GO:0005737">
    <property type="term" value="C:cytoplasm"/>
    <property type="evidence" value="ECO:0007669"/>
    <property type="project" value="UniProtKB-SubCell"/>
</dbReference>
<dbReference type="Gene3D" id="3.40.1190.10">
    <property type="entry name" value="Mur-like, catalytic domain"/>
    <property type="match status" value="1"/>
</dbReference>
<dbReference type="Proteomes" id="UP000318483">
    <property type="component" value="Chromosome"/>
</dbReference>
<dbReference type="InterPro" id="IPR036615">
    <property type="entry name" value="Mur_ligase_C_dom_sf"/>
</dbReference>
<dbReference type="InterPro" id="IPR004101">
    <property type="entry name" value="Mur_ligase_C"/>
</dbReference>
<sequence length="473" mass="49205">MSAPLWTASEARAATGGEAQGDWTVSSISIDTREIEPGALFVALTDRRDGHDFVADALAKGAAAALVSRRPEGVAEDAPLLIVEDVMDGLRALAISARTRLKGQVIAVTGSVGKTSTKEMLRCIFAEAGKVHAAERSFNNHWGVPLTLARCPADADFVVIEIGMNNPGEIAPLSDIARPDVAMVTTVAPAHMAAFSSVDDIAREKGQIISGLVSGGAAVLNGDVPTASILAGIAQDKGARVVCFGTGDTHQARLLDMSLTDMTTEIHCDVMGQTIAASYQVPAEHFALNAVAALTASSLCGVALDVAAIGLAKWTPPKGRGTRETVVLSDGGQLELIDDAYNANPVSLAASLRVLATSEPKGGRRVAILGDMLELGGDENAVHAAIAELPSVSSIDVIHCVGSCMAHLWQALPDSKRGRSVETSDQLLDELPELVSAGDIVLLKGSLGSKIGILVDALRQIGEARASHFRRQV</sequence>
<keyword evidence="6 10" id="KW-0133">Cell shape</keyword>
<evidence type="ECO:0000259" key="12">
    <source>
        <dbReference type="Pfam" id="PF01225"/>
    </source>
</evidence>
<feature type="domain" description="Mur ligase C-terminal" evidence="13">
    <location>
        <begin position="332"/>
        <end position="446"/>
    </location>
</feature>
<dbReference type="Pfam" id="PF08245">
    <property type="entry name" value="Mur_ligase_M"/>
    <property type="match status" value="1"/>
</dbReference>
<keyword evidence="1 10" id="KW-0963">Cytoplasm</keyword>
<dbReference type="GO" id="GO:0071555">
    <property type="term" value="P:cell wall organization"/>
    <property type="evidence" value="ECO:0007669"/>
    <property type="project" value="UniProtKB-KW"/>
</dbReference>
<dbReference type="RefSeq" id="WP_146364835.1">
    <property type="nucleotide sequence ID" value="NZ_CP042261.1"/>
</dbReference>
<comment type="similarity">
    <text evidence="10">Belongs to the MurCDEF family. MurF subfamily.</text>
</comment>
<evidence type="ECO:0000256" key="9">
    <source>
        <dbReference type="ARBA" id="ARBA00023316"/>
    </source>
</evidence>
<dbReference type="UniPathway" id="UPA00219"/>
<evidence type="ECO:0000256" key="7">
    <source>
        <dbReference type="ARBA" id="ARBA00022984"/>
    </source>
</evidence>
<accession>A0A5B8I957</accession>
<feature type="domain" description="Mur ligase N-terminal catalytic" evidence="12">
    <location>
        <begin position="25"/>
        <end position="94"/>
    </location>
</feature>
<comment type="subcellular location">
    <subcellularLocation>
        <location evidence="10 11">Cytoplasm</location>
    </subcellularLocation>
</comment>
<dbReference type="InterPro" id="IPR036565">
    <property type="entry name" value="Mur-like_cat_sf"/>
</dbReference>
<dbReference type="AlphaFoldDB" id="A0A5B8I957"/>
<dbReference type="OrthoDB" id="9800958at2"/>
<keyword evidence="4 10" id="KW-0547">Nucleotide-binding</keyword>
<evidence type="ECO:0000313" key="16">
    <source>
        <dbReference type="Proteomes" id="UP000318483"/>
    </source>
</evidence>
<comment type="catalytic activity">
    <reaction evidence="10 11">
        <text>D-alanyl-D-alanine + UDP-N-acetyl-alpha-D-muramoyl-L-alanyl-gamma-D-glutamyl-meso-2,6-diaminopimelate + ATP = UDP-N-acetyl-alpha-D-muramoyl-L-alanyl-gamma-D-glutamyl-meso-2,6-diaminopimeloyl-D-alanyl-D-alanine + ADP + phosphate + H(+)</text>
        <dbReference type="Rhea" id="RHEA:28374"/>
        <dbReference type="ChEBI" id="CHEBI:15378"/>
        <dbReference type="ChEBI" id="CHEBI:30616"/>
        <dbReference type="ChEBI" id="CHEBI:43474"/>
        <dbReference type="ChEBI" id="CHEBI:57822"/>
        <dbReference type="ChEBI" id="CHEBI:61386"/>
        <dbReference type="ChEBI" id="CHEBI:83905"/>
        <dbReference type="ChEBI" id="CHEBI:456216"/>
        <dbReference type="EC" id="6.3.2.10"/>
    </reaction>
</comment>
<dbReference type="Pfam" id="PF01225">
    <property type="entry name" value="Mur_ligase"/>
    <property type="match status" value="1"/>
</dbReference>
<dbReference type="InterPro" id="IPR000713">
    <property type="entry name" value="Mur_ligase_N"/>
</dbReference>
<dbReference type="InterPro" id="IPR035911">
    <property type="entry name" value="MurE/MurF_N"/>
</dbReference>
<evidence type="ECO:0000256" key="1">
    <source>
        <dbReference type="ARBA" id="ARBA00022490"/>
    </source>
</evidence>
<evidence type="ECO:0000256" key="4">
    <source>
        <dbReference type="ARBA" id="ARBA00022741"/>
    </source>
</evidence>
<keyword evidence="5 10" id="KW-0067">ATP-binding</keyword>
<dbReference type="GO" id="GO:0009252">
    <property type="term" value="P:peptidoglycan biosynthetic process"/>
    <property type="evidence" value="ECO:0007669"/>
    <property type="project" value="UniProtKB-UniRule"/>
</dbReference>
<evidence type="ECO:0000256" key="3">
    <source>
        <dbReference type="ARBA" id="ARBA00022618"/>
    </source>
</evidence>
<evidence type="ECO:0000259" key="13">
    <source>
        <dbReference type="Pfam" id="PF02875"/>
    </source>
</evidence>
<dbReference type="Gene3D" id="3.90.190.20">
    <property type="entry name" value="Mur ligase, C-terminal domain"/>
    <property type="match status" value="1"/>
</dbReference>
<dbReference type="InterPro" id="IPR051046">
    <property type="entry name" value="MurCDEF_CellWall_CoF430Synth"/>
</dbReference>
<keyword evidence="9 10" id="KW-0961">Cell wall biogenesis/degradation</keyword>
<dbReference type="SUPFAM" id="SSF53244">
    <property type="entry name" value="MurD-like peptide ligases, peptide-binding domain"/>
    <property type="match status" value="1"/>
</dbReference>
<dbReference type="GO" id="GO:0051301">
    <property type="term" value="P:cell division"/>
    <property type="evidence" value="ECO:0007669"/>
    <property type="project" value="UniProtKB-KW"/>
</dbReference>
<evidence type="ECO:0000259" key="14">
    <source>
        <dbReference type="Pfam" id="PF08245"/>
    </source>
</evidence>
<keyword evidence="8 10" id="KW-0131">Cell cycle</keyword>
<dbReference type="InterPro" id="IPR005863">
    <property type="entry name" value="UDP-N-AcMur_synth"/>
</dbReference>
<dbReference type="NCBIfam" id="TIGR01143">
    <property type="entry name" value="murF"/>
    <property type="match status" value="1"/>
</dbReference>
<feature type="binding site" evidence="10">
    <location>
        <begin position="110"/>
        <end position="116"/>
    </location>
    <ligand>
        <name>ATP</name>
        <dbReference type="ChEBI" id="CHEBI:30616"/>
    </ligand>
</feature>
<dbReference type="HAMAP" id="MF_02019">
    <property type="entry name" value="MurF"/>
    <property type="match status" value="1"/>
</dbReference>
<dbReference type="Pfam" id="PF02875">
    <property type="entry name" value="Mur_ligase_C"/>
    <property type="match status" value="1"/>
</dbReference>
<dbReference type="KEGG" id="lit:FPZ52_07325"/>
<keyword evidence="3 10" id="KW-0132">Cell division</keyword>
<feature type="domain" description="Mur ligase central" evidence="14">
    <location>
        <begin position="108"/>
        <end position="296"/>
    </location>
</feature>
<evidence type="ECO:0000256" key="5">
    <source>
        <dbReference type="ARBA" id="ARBA00022840"/>
    </source>
</evidence>
<comment type="function">
    <text evidence="10 11">Involved in cell wall formation. Catalyzes the final step in the synthesis of UDP-N-acetylmuramoyl-pentapeptide, the precursor of murein.</text>
</comment>
<dbReference type="PANTHER" id="PTHR43024:SF1">
    <property type="entry name" value="UDP-N-ACETYLMURAMOYL-TRIPEPTIDE--D-ALANYL-D-ALANINE LIGASE"/>
    <property type="match status" value="1"/>
</dbReference>
<dbReference type="GO" id="GO:0008766">
    <property type="term" value="F:UDP-N-acetylmuramoylalanyl-D-glutamyl-2,6-diaminopimelate-D-alanyl-D-alanine ligase activity"/>
    <property type="evidence" value="ECO:0007669"/>
    <property type="project" value="RHEA"/>
</dbReference>
<dbReference type="EMBL" id="CP042261">
    <property type="protein sequence ID" value="QDY69456.1"/>
    <property type="molecule type" value="Genomic_DNA"/>
</dbReference>
<gene>
    <name evidence="10 15" type="primary">murF</name>
    <name evidence="15" type="ORF">FPZ52_07325</name>
</gene>
<evidence type="ECO:0000313" key="15">
    <source>
        <dbReference type="EMBL" id="QDY69456.1"/>
    </source>
</evidence>
<evidence type="ECO:0000256" key="11">
    <source>
        <dbReference type="RuleBase" id="RU004136"/>
    </source>
</evidence>
<evidence type="ECO:0000256" key="6">
    <source>
        <dbReference type="ARBA" id="ARBA00022960"/>
    </source>
</evidence>
<reference evidence="15 16" key="1">
    <citation type="submission" date="2019-07" db="EMBL/GenBank/DDBJ databases">
        <title>Litoreibacter alkalisoli sp. nov., isolated from saline-alkaline soil.</title>
        <authorList>
            <person name="Wang S."/>
            <person name="Xu L."/>
            <person name="Xing Y.-T."/>
            <person name="Sun J.-Q."/>
        </authorList>
    </citation>
    <scope>NUCLEOTIDE SEQUENCE [LARGE SCALE GENOMIC DNA]</scope>
    <source>
        <strain evidence="15 16">LN3S51</strain>
    </source>
</reference>
<dbReference type="InterPro" id="IPR013221">
    <property type="entry name" value="Mur_ligase_cen"/>
</dbReference>
<dbReference type="SUPFAM" id="SSF53623">
    <property type="entry name" value="MurD-like peptide ligases, catalytic domain"/>
    <property type="match status" value="1"/>
</dbReference>
<protein>
    <recommendedName>
        <fullName evidence="10 11">UDP-N-acetylmuramoyl-tripeptide--D-alanyl-D-alanine ligase</fullName>
        <ecNumber evidence="10 11">6.3.2.10</ecNumber>
    </recommendedName>
    <alternativeName>
        <fullName evidence="10">D-alanyl-D-alanine-adding enzyme</fullName>
    </alternativeName>
</protein>
<proteinExistence type="inferred from homology"/>
<comment type="pathway">
    <text evidence="10 11">Cell wall biogenesis; peptidoglycan biosynthesis.</text>
</comment>
<evidence type="ECO:0000256" key="8">
    <source>
        <dbReference type="ARBA" id="ARBA00023306"/>
    </source>
</evidence>
<dbReference type="PANTHER" id="PTHR43024">
    <property type="entry name" value="UDP-N-ACETYLMURAMOYL-TRIPEPTIDE--D-ALANYL-D-ALANINE LIGASE"/>
    <property type="match status" value="1"/>
</dbReference>
<dbReference type="Gene3D" id="3.40.1390.10">
    <property type="entry name" value="MurE/MurF, N-terminal domain"/>
    <property type="match status" value="1"/>
</dbReference>
<organism evidence="15 16">
    <name type="scientific">Qingshengfaniella alkalisoli</name>
    <dbReference type="NCBI Taxonomy" id="2599296"/>
    <lineage>
        <taxon>Bacteria</taxon>
        <taxon>Pseudomonadati</taxon>
        <taxon>Pseudomonadota</taxon>
        <taxon>Alphaproteobacteria</taxon>
        <taxon>Rhodobacterales</taxon>
        <taxon>Paracoccaceae</taxon>
        <taxon>Qingshengfaniella</taxon>
    </lineage>
</organism>
<dbReference type="GO" id="GO:0008360">
    <property type="term" value="P:regulation of cell shape"/>
    <property type="evidence" value="ECO:0007669"/>
    <property type="project" value="UniProtKB-KW"/>
</dbReference>
<dbReference type="GO" id="GO:0047480">
    <property type="term" value="F:UDP-N-acetylmuramoyl-tripeptide-D-alanyl-D-alanine ligase activity"/>
    <property type="evidence" value="ECO:0007669"/>
    <property type="project" value="UniProtKB-UniRule"/>
</dbReference>
<dbReference type="SUPFAM" id="SSF63418">
    <property type="entry name" value="MurE/MurF N-terminal domain"/>
    <property type="match status" value="1"/>
</dbReference>
<dbReference type="EC" id="6.3.2.10" evidence="10 11"/>
<name>A0A5B8I957_9RHOB</name>